<evidence type="ECO:0000259" key="4">
    <source>
        <dbReference type="PROSITE" id="PS51720"/>
    </source>
</evidence>
<evidence type="ECO:0000256" key="2">
    <source>
        <dbReference type="ARBA" id="ARBA00022741"/>
    </source>
</evidence>
<evidence type="ECO:0000256" key="1">
    <source>
        <dbReference type="ARBA" id="ARBA00008535"/>
    </source>
</evidence>
<keyword evidence="2" id="KW-0547">Nucleotide-binding</keyword>
<dbReference type="PANTHER" id="PTHR10903:SF170">
    <property type="entry name" value="GTPASE IMAP FAMILY MEMBER 7"/>
    <property type="match status" value="1"/>
</dbReference>
<gene>
    <name evidence="5" type="ORF">MCOR_42037</name>
</gene>
<evidence type="ECO:0000313" key="5">
    <source>
        <dbReference type="EMBL" id="CAC5408668.1"/>
    </source>
</evidence>
<comment type="similarity">
    <text evidence="1">Belongs to the TRAFAC class TrmE-Era-EngA-EngB-Septin-like GTPase superfamily. AIG1/Toc34/Toc159-like paraseptin GTPase family. IAN subfamily.</text>
</comment>
<dbReference type="Proteomes" id="UP000507470">
    <property type="component" value="Unassembled WGS sequence"/>
</dbReference>
<dbReference type="GO" id="GO:0005525">
    <property type="term" value="F:GTP binding"/>
    <property type="evidence" value="ECO:0007669"/>
    <property type="project" value="UniProtKB-KW"/>
</dbReference>
<feature type="domain" description="AIG1-type G" evidence="4">
    <location>
        <begin position="1"/>
        <end position="162"/>
    </location>
</feature>
<organism evidence="5 6">
    <name type="scientific">Mytilus coruscus</name>
    <name type="common">Sea mussel</name>
    <dbReference type="NCBI Taxonomy" id="42192"/>
    <lineage>
        <taxon>Eukaryota</taxon>
        <taxon>Metazoa</taxon>
        <taxon>Spiralia</taxon>
        <taxon>Lophotrochozoa</taxon>
        <taxon>Mollusca</taxon>
        <taxon>Bivalvia</taxon>
        <taxon>Autobranchia</taxon>
        <taxon>Pteriomorphia</taxon>
        <taxon>Mytilida</taxon>
        <taxon>Mytiloidea</taxon>
        <taxon>Mytilidae</taxon>
        <taxon>Mytilinae</taxon>
        <taxon>Mytilus</taxon>
    </lineage>
</organism>
<accession>A0A6J8DJA6</accession>
<dbReference type="InterPro" id="IPR006703">
    <property type="entry name" value="G_AIG1"/>
</dbReference>
<dbReference type="OrthoDB" id="5985928at2759"/>
<protein>
    <recommendedName>
        <fullName evidence="4">AIG1-type G domain-containing protein</fullName>
    </recommendedName>
</protein>
<evidence type="ECO:0000256" key="3">
    <source>
        <dbReference type="ARBA" id="ARBA00023134"/>
    </source>
</evidence>
<dbReference type="EMBL" id="CACVKT020007585">
    <property type="protein sequence ID" value="CAC5408668.1"/>
    <property type="molecule type" value="Genomic_DNA"/>
</dbReference>
<dbReference type="FunFam" id="3.40.50.300:FF:000366">
    <property type="entry name" value="GTPase, IMAP family member 2"/>
    <property type="match status" value="1"/>
</dbReference>
<dbReference type="PANTHER" id="PTHR10903">
    <property type="entry name" value="GTPASE, IMAP FAMILY MEMBER-RELATED"/>
    <property type="match status" value="1"/>
</dbReference>
<sequence length="207" mass="23452">MQAEEISRFGKKILVVDTPGLFDTKKNVKNEAILSEIKKAFVMMTPGPHAIILVIRIGRYGSEDRDTANIFLKYFGKEMLSHFFVIFTGGDELDGQNIHTLLKNTEQEELQKLVRNSSSRIVAFNNKSSNPSQVKELIEMIEENVRRNGGMHYSNAIFKEIERKLKEENTTPKQVKEGSFGGTLLKVITAPIWGPFYLLGELIDAVF</sequence>
<dbReference type="Pfam" id="PF04548">
    <property type="entry name" value="AIG1"/>
    <property type="match status" value="1"/>
</dbReference>
<reference evidence="5 6" key="1">
    <citation type="submission" date="2020-06" db="EMBL/GenBank/DDBJ databases">
        <authorList>
            <person name="Li R."/>
            <person name="Bekaert M."/>
        </authorList>
    </citation>
    <scope>NUCLEOTIDE SEQUENCE [LARGE SCALE GENOMIC DNA]</scope>
    <source>
        <strain evidence="6">wild</strain>
    </source>
</reference>
<dbReference type="Gene3D" id="3.40.50.300">
    <property type="entry name" value="P-loop containing nucleotide triphosphate hydrolases"/>
    <property type="match status" value="1"/>
</dbReference>
<dbReference type="SUPFAM" id="SSF52540">
    <property type="entry name" value="P-loop containing nucleoside triphosphate hydrolases"/>
    <property type="match status" value="1"/>
</dbReference>
<dbReference type="PROSITE" id="PS51720">
    <property type="entry name" value="G_AIG1"/>
    <property type="match status" value="1"/>
</dbReference>
<keyword evidence="6" id="KW-1185">Reference proteome</keyword>
<dbReference type="InterPro" id="IPR045058">
    <property type="entry name" value="GIMA/IAN/Toc"/>
</dbReference>
<name>A0A6J8DJA6_MYTCO</name>
<keyword evidence="3" id="KW-0342">GTP-binding</keyword>
<evidence type="ECO:0000313" key="6">
    <source>
        <dbReference type="Proteomes" id="UP000507470"/>
    </source>
</evidence>
<proteinExistence type="inferred from homology"/>
<dbReference type="InterPro" id="IPR027417">
    <property type="entry name" value="P-loop_NTPase"/>
</dbReference>
<dbReference type="AlphaFoldDB" id="A0A6J8DJA6"/>